<name>A0AAV9X2R5_9PEZI</name>
<accession>A0AAV9X2R5</accession>
<dbReference type="Proteomes" id="UP001365542">
    <property type="component" value="Unassembled WGS sequence"/>
</dbReference>
<feature type="region of interest" description="Disordered" evidence="1">
    <location>
        <begin position="1"/>
        <end position="43"/>
    </location>
</feature>
<evidence type="ECO:0000313" key="2">
    <source>
        <dbReference type="EMBL" id="KAK6533783.1"/>
    </source>
</evidence>
<sequence length="526" mass="60012">MLGGRGSQIKFTARDIPLRKNDKENPRDYSKRTPSGTVIKGTHEDPFLPPLPYPVQTYRTCGAKYGEKVIFSVQWGTEMENDLEKTKRWDERLSIPSPTKQQLMKAVFCDVTPVSLIRYSSFIRHYAPPVHSCSASVSKNNCVYIPTTLGWFKFTAASALPYREIGDIADHFFYSPELKTCADNHNFDKIAESLIPLPLEVLGFCTLPIILPMDTQATYIQQFLIVDDIFPFNGHSADDIDMVIDIDGFASGAYWPHPWGIVPVIEKGKARVHTNKRGMIELITIGVLKEYDDEMKKATIGIGTWFGRHSMYNHATTVEMDLSEPQFAMLSSEYDIVQMVAMIFAMEKCAAMFTEMGVVATGVNIAVPSKDVQEVINSMKDRRVIPLRDGWNWLAVMEFLRRLKYKIEAEFLDLKKWEPLREIVEFAAKGEKKTSREMVYEASEVWSSGILAEKQGCQWFGGEKEAGEKLLKDLETLGRWEEWKKGVHEIREGDFRIRGWPTFLDIGKARQRIEEAVPRVCKNTAF</sequence>
<feature type="compositionally biased region" description="Basic and acidic residues" evidence="1">
    <location>
        <begin position="12"/>
        <end position="31"/>
    </location>
</feature>
<reference evidence="2 3" key="1">
    <citation type="submission" date="2019-10" db="EMBL/GenBank/DDBJ databases">
        <authorList>
            <person name="Palmer J.M."/>
        </authorList>
    </citation>
    <scope>NUCLEOTIDE SEQUENCE [LARGE SCALE GENOMIC DNA]</scope>
    <source>
        <strain evidence="2 3">TWF694</strain>
    </source>
</reference>
<proteinExistence type="predicted"/>
<keyword evidence="3" id="KW-1185">Reference proteome</keyword>
<organism evidence="2 3">
    <name type="scientific">Orbilia ellipsospora</name>
    <dbReference type="NCBI Taxonomy" id="2528407"/>
    <lineage>
        <taxon>Eukaryota</taxon>
        <taxon>Fungi</taxon>
        <taxon>Dikarya</taxon>
        <taxon>Ascomycota</taxon>
        <taxon>Pezizomycotina</taxon>
        <taxon>Orbiliomycetes</taxon>
        <taxon>Orbiliales</taxon>
        <taxon>Orbiliaceae</taxon>
        <taxon>Orbilia</taxon>
    </lineage>
</organism>
<evidence type="ECO:0000256" key="1">
    <source>
        <dbReference type="SAM" id="MobiDB-lite"/>
    </source>
</evidence>
<evidence type="ECO:0000313" key="3">
    <source>
        <dbReference type="Proteomes" id="UP001365542"/>
    </source>
</evidence>
<gene>
    <name evidence="2" type="ORF">TWF694_002713</name>
</gene>
<dbReference type="EMBL" id="JAVHJO010000011">
    <property type="protein sequence ID" value="KAK6533783.1"/>
    <property type="molecule type" value="Genomic_DNA"/>
</dbReference>
<comment type="caution">
    <text evidence="2">The sequence shown here is derived from an EMBL/GenBank/DDBJ whole genome shotgun (WGS) entry which is preliminary data.</text>
</comment>
<protein>
    <submittedName>
        <fullName evidence="2">Uncharacterized protein</fullName>
    </submittedName>
</protein>
<dbReference type="AlphaFoldDB" id="A0AAV9X2R5"/>